<gene>
    <name evidence="2" type="ORF">C450_15323</name>
</gene>
<dbReference type="PANTHER" id="PTHR10151:SF120">
    <property type="entry name" value="BIS(5'-ADENOSYL)-TRIPHOSPHATASE"/>
    <property type="match status" value="1"/>
</dbReference>
<dbReference type="PATRIC" id="fig|1227456.3.peg.3107"/>
<dbReference type="EMBL" id="AOME01000074">
    <property type="protein sequence ID" value="EMA50087.1"/>
    <property type="molecule type" value="Genomic_DNA"/>
</dbReference>
<protein>
    <submittedName>
        <fullName evidence="2">Isopentenyl-diphosphate delta isomerase</fullName>
    </submittedName>
</protein>
<dbReference type="GO" id="GO:0016787">
    <property type="term" value="F:hydrolase activity"/>
    <property type="evidence" value="ECO:0007669"/>
    <property type="project" value="UniProtKB-ARBA"/>
</dbReference>
<evidence type="ECO:0000313" key="2">
    <source>
        <dbReference type="EMBL" id="EMA50087.1"/>
    </source>
</evidence>
<reference evidence="2 3" key="1">
    <citation type="journal article" date="2014" name="PLoS Genet.">
        <title>Phylogenetically driven sequencing of extremely halophilic archaea reveals strategies for static and dynamic osmo-response.</title>
        <authorList>
            <person name="Becker E.A."/>
            <person name="Seitzer P.M."/>
            <person name="Tritt A."/>
            <person name="Larsen D."/>
            <person name="Krusor M."/>
            <person name="Yao A.I."/>
            <person name="Wu D."/>
            <person name="Madern D."/>
            <person name="Eisen J.A."/>
            <person name="Darling A.E."/>
            <person name="Facciotti M.T."/>
        </authorList>
    </citation>
    <scope>NUCLEOTIDE SEQUENCE [LARGE SCALE GENOMIC DNA]</scope>
    <source>
        <strain evidence="2 3">DSM 8989</strain>
    </source>
</reference>
<sequence length="463" mass="50403">MTTEPDDDGTTTTAGGTTSAGRAIVLDVIGLEPDHLDRGLAPNIADLVGEPARATLEPPFPAVTLPVQTTLATGRSPESHGDVSSGEYDREHDVAAFWERDRADRDRLWETASDAGLTTGVFCFQHLIDTTADVALTPSPIEDEDNNILEMNCWTNPDDFYDDLREELGHFPLHTYWGPGANEESSTWILDAASEAIERHDPDLLWIYVPHLDYDGLRHGSSDELDDAIGVVDDLVGEFIDGLRGDDRWDETVVNVVSEYGFHDVDTPVFPNRALRDAGLLSVMDDGEGGEEVDLGSSRAFAMVDHQVTHVYTDEGSVDDAREALAPLDGVERVLGGEGKVEYGVDHPSAGDLVLVAESSAWFQYYWWREESDAPYYATDMDIHAKPGFDPCELFFGDSGLASLDPTLVGGSHGRRDCEGFYGLGGPAAPASVPETVDARTVAPTLVDVLDIDVEMEFETDPL</sequence>
<dbReference type="GO" id="GO:0016853">
    <property type="term" value="F:isomerase activity"/>
    <property type="evidence" value="ECO:0007669"/>
    <property type="project" value="UniProtKB-KW"/>
</dbReference>
<keyword evidence="3" id="KW-1185">Reference proteome</keyword>
<dbReference type="SUPFAM" id="SSF53649">
    <property type="entry name" value="Alkaline phosphatase-like"/>
    <property type="match status" value="1"/>
</dbReference>
<proteinExistence type="predicted"/>
<organism evidence="2 3">
    <name type="scientific">Halococcus salifodinae DSM 8989</name>
    <dbReference type="NCBI Taxonomy" id="1227456"/>
    <lineage>
        <taxon>Archaea</taxon>
        <taxon>Methanobacteriati</taxon>
        <taxon>Methanobacteriota</taxon>
        <taxon>Stenosarchaea group</taxon>
        <taxon>Halobacteria</taxon>
        <taxon>Halobacteriales</taxon>
        <taxon>Halococcaceae</taxon>
        <taxon>Halococcus</taxon>
    </lineage>
</organism>
<dbReference type="Pfam" id="PF01663">
    <property type="entry name" value="Phosphodiest"/>
    <property type="match status" value="1"/>
</dbReference>
<accession>M0MWI9</accession>
<dbReference type="RefSeq" id="WP_005044758.1">
    <property type="nucleotide sequence ID" value="NZ_AOME01000074.1"/>
</dbReference>
<dbReference type="Gene3D" id="3.40.720.10">
    <property type="entry name" value="Alkaline Phosphatase, subunit A"/>
    <property type="match status" value="1"/>
</dbReference>
<dbReference type="PANTHER" id="PTHR10151">
    <property type="entry name" value="ECTONUCLEOTIDE PYROPHOSPHATASE/PHOSPHODIESTERASE"/>
    <property type="match status" value="1"/>
</dbReference>
<dbReference type="STRING" id="1227456.C450_15323"/>
<dbReference type="Proteomes" id="UP000011625">
    <property type="component" value="Unassembled WGS sequence"/>
</dbReference>
<keyword evidence="2" id="KW-0413">Isomerase</keyword>
<comment type="caution">
    <text evidence="2">The sequence shown here is derived from an EMBL/GenBank/DDBJ whole genome shotgun (WGS) entry which is preliminary data.</text>
</comment>
<dbReference type="AlphaFoldDB" id="M0MWI9"/>
<evidence type="ECO:0000256" key="1">
    <source>
        <dbReference type="SAM" id="MobiDB-lite"/>
    </source>
</evidence>
<name>M0MWI9_9EURY</name>
<dbReference type="InterPro" id="IPR017850">
    <property type="entry name" value="Alkaline_phosphatase_core_sf"/>
</dbReference>
<evidence type="ECO:0000313" key="3">
    <source>
        <dbReference type="Proteomes" id="UP000011625"/>
    </source>
</evidence>
<dbReference type="OrthoDB" id="33550at2157"/>
<feature type="region of interest" description="Disordered" evidence="1">
    <location>
        <begin position="1"/>
        <end position="22"/>
    </location>
</feature>
<dbReference type="InterPro" id="IPR002591">
    <property type="entry name" value="Phosphodiest/P_Trfase"/>
</dbReference>